<dbReference type="GO" id="GO:0007059">
    <property type="term" value="P:chromosome segregation"/>
    <property type="evidence" value="ECO:0007669"/>
    <property type="project" value="TreeGrafter"/>
</dbReference>
<dbReference type="Pfam" id="PF02195">
    <property type="entry name" value="ParB_N"/>
    <property type="match status" value="1"/>
</dbReference>
<dbReference type="InterPro" id="IPR050336">
    <property type="entry name" value="Chromosome_partition/occlusion"/>
</dbReference>
<evidence type="ECO:0000313" key="4">
    <source>
        <dbReference type="EMBL" id="OBJ90337.1"/>
    </source>
</evidence>
<feature type="coiled-coil region" evidence="1">
    <location>
        <begin position="203"/>
        <end position="230"/>
    </location>
</feature>
<dbReference type="Gene3D" id="1.10.10.2830">
    <property type="match status" value="1"/>
</dbReference>
<feature type="coiled-coil region" evidence="1">
    <location>
        <begin position="363"/>
        <end position="390"/>
    </location>
</feature>
<feature type="region of interest" description="Disordered" evidence="2">
    <location>
        <begin position="1"/>
        <end position="21"/>
    </location>
</feature>
<organism evidence="4 5">
    <name type="scientific">Mycobacterium asiaticum</name>
    <dbReference type="NCBI Taxonomy" id="1790"/>
    <lineage>
        <taxon>Bacteria</taxon>
        <taxon>Bacillati</taxon>
        <taxon>Actinomycetota</taxon>
        <taxon>Actinomycetes</taxon>
        <taxon>Mycobacteriales</taxon>
        <taxon>Mycobacteriaceae</taxon>
        <taxon>Mycobacterium</taxon>
    </lineage>
</organism>
<reference evidence="4 5" key="1">
    <citation type="submission" date="2016-06" db="EMBL/GenBank/DDBJ databases">
        <authorList>
            <person name="Kjaerup R.B."/>
            <person name="Dalgaard T.S."/>
            <person name="Juul-Madsen H.R."/>
        </authorList>
    </citation>
    <scope>NUCLEOTIDE SEQUENCE [LARGE SCALE GENOMIC DNA]</scope>
    <source>
        <strain evidence="4 5">1276495.2</strain>
    </source>
</reference>
<evidence type="ECO:0000256" key="2">
    <source>
        <dbReference type="SAM" id="MobiDB-lite"/>
    </source>
</evidence>
<accession>A0A1A3KYN4</accession>
<dbReference type="CDD" id="cd16387">
    <property type="entry name" value="ParB_N_Srx"/>
    <property type="match status" value="1"/>
</dbReference>
<feature type="domain" description="ParB-like N-terminal" evidence="3">
    <location>
        <begin position="23"/>
        <end position="113"/>
    </location>
</feature>
<dbReference type="RefSeq" id="WP_065138149.1">
    <property type="nucleotide sequence ID" value="NZ_LZLM01000013.1"/>
</dbReference>
<dbReference type="InterPro" id="IPR036086">
    <property type="entry name" value="ParB/Sulfiredoxin_sf"/>
</dbReference>
<dbReference type="SUPFAM" id="SSF110849">
    <property type="entry name" value="ParB/Sulfiredoxin"/>
    <property type="match status" value="1"/>
</dbReference>
<comment type="caution">
    <text evidence="4">The sequence shown here is derived from an EMBL/GenBank/DDBJ whole genome shotgun (WGS) entry which is preliminary data.</text>
</comment>
<dbReference type="EMBL" id="LZLM01000013">
    <property type="protein sequence ID" value="OBJ90337.1"/>
    <property type="molecule type" value="Genomic_DNA"/>
</dbReference>
<dbReference type="GO" id="GO:0005694">
    <property type="term" value="C:chromosome"/>
    <property type="evidence" value="ECO:0007669"/>
    <property type="project" value="TreeGrafter"/>
</dbReference>
<dbReference type="InterPro" id="IPR003115">
    <property type="entry name" value="ParB_N"/>
</dbReference>
<dbReference type="SUPFAM" id="SSF109709">
    <property type="entry name" value="KorB DNA-binding domain-like"/>
    <property type="match status" value="1"/>
</dbReference>
<sequence length="550" mass="59687">MTDTIDPTIGAAQPHTQDTGTLMHVDPHALVLEINVRDQAGLDKQFLASIAEHGVLIPIAAVQDHAGTLWVRAGQRRTLAAREARLPTVPVYVRTSTVGDDAEQLVQRVTEQIVENDQRRELSDAQRARGIQQMIDAGASITKVAKKLSVTKDTVKAAAAVGKSETAMQHLAEGQLSLEEAAVLTEFEGMPAAISRLIDAAGSRRFEHILAQLREQKISAEAEAKAAQAYIEQGFTWLEEQPRNLDPDCIPLYRLNDAEGNEATEAAVSDPAHWGVVLFESEAVVDVDTGAVVDEDDVDWATQEDPEAQPAEGLRHARTVTKATVFRPQYFCLDYRAAGLTPDSWFARAAGMVDSGQADCTNLDNDDEARQAAQRQAEVERAEAEKRERRKVLALNKLGATAQSVRRDFVKKLLARKSAPKGAAIFVADTLARDSYLLSGHNAPETIAELLDLPGAEAVSKAPSALPATGDARAQVITLALILGALEARTPKDAWRNTSLNQFARHVTSADYLRWLAANGYTLAPVEEVVTGDQNADEVYAAYLAEAEKR</sequence>
<evidence type="ECO:0000256" key="1">
    <source>
        <dbReference type="SAM" id="Coils"/>
    </source>
</evidence>
<name>A0A1A3KYN4_MYCAS</name>
<evidence type="ECO:0000259" key="3">
    <source>
        <dbReference type="SMART" id="SM00470"/>
    </source>
</evidence>
<protein>
    <submittedName>
        <fullName evidence="4">Nuclease</fullName>
    </submittedName>
</protein>
<dbReference type="AlphaFoldDB" id="A0A1A3KYN4"/>
<proteinExistence type="predicted"/>
<dbReference type="PANTHER" id="PTHR33375:SF1">
    <property type="entry name" value="CHROMOSOME-PARTITIONING PROTEIN PARB-RELATED"/>
    <property type="match status" value="1"/>
</dbReference>
<dbReference type="Proteomes" id="UP000093925">
    <property type="component" value="Unassembled WGS sequence"/>
</dbReference>
<gene>
    <name evidence="4" type="ORF">A5640_02995</name>
</gene>
<evidence type="ECO:0000313" key="5">
    <source>
        <dbReference type="Proteomes" id="UP000093925"/>
    </source>
</evidence>
<keyword evidence="1" id="KW-0175">Coiled coil</keyword>
<dbReference type="Gene3D" id="3.90.1530.30">
    <property type="match status" value="1"/>
</dbReference>
<dbReference type="PANTHER" id="PTHR33375">
    <property type="entry name" value="CHROMOSOME-PARTITIONING PROTEIN PARB-RELATED"/>
    <property type="match status" value="1"/>
</dbReference>
<dbReference type="SMART" id="SM00470">
    <property type="entry name" value="ParB"/>
    <property type="match status" value="1"/>
</dbReference>